<keyword evidence="3" id="KW-1185">Reference proteome</keyword>
<sequence>MSDKNIFDTKDGYIDLKGMQERVDKKNAEQAEQVRKNWESIRVKAEKKRRDSTQLFMKALKSEREENEKKRAIEIEAEKEKAIAEVEAKYESKGVKSEHTKQMDNAYRSLLDGLGLTKK</sequence>
<accession>A0A430AU15</accession>
<evidence type="ECO:0000313" key="3">
    <source>
        <dbReference type="Proteomes" id="UP000287605"/>
    </source>
</evidence>
<protein>
    <submittedName>
        <fullName evidence="2">Uncharacterized protein</fullName>
    </submittedName>
</protein>
<name>A0A430AU15_9ENTE</name>
<proteinExistence type="predicted"/>
<dbReference type="EMBL" id="NGKA01000010">
    <property type="protein sequence ID" value="RSU11545.1"/>
    <property type="molecule type" value="Genomic_DNA"/>
</dbReference>
<dbReference type="OrthoDB" id="9958815at2"/>
<dbReference type="AlphaFoldDB" id="A0A430AU15"/>
<reference evidence="2 3" key="1">
    <citation type="submission" date="2017-05" db="EMBL/GenBank/DDBJ databases">
        <title>Vagococcus spp. assemblies.</title>
        <authorList>
            <person name="Gulvik C.A."/>
        </authorList>
    </citation>
    <scope>NUCLEOTIDE SEQUENCE [LARGE SCALE GENOMIC DNA]</scope>
    <source>
        <strain evidence="2 3">CCUG 51432</strain>
    </source>
</reference>
<organism evidence="2 3">
    <name type="scientific">Vagococcus elongatus</name>
    <dbReference type="NCBI Taxonomy" id="180344"/>
    <lineage>
        <taxon>Bacteria</taxon>
        <taxon>Bacillati</taxon>
        <taxon>Bacillota</taxon>
        <taxon>Bacilli</taxon>
        <taxon>Lactobacillales</taxon>
        <taxon>Enterococcaceae</taxon>
        <taxon>Vagococcus</taxon>
    </lineage>
</organism>
<evidence type="ECO:0000313" key="2">
    <source>
        <dbReference type="EMBL" id="RSU11545.1"/>
    </source>
</evidence>
<evidence type="ECO:0000256" key="1">
    <source>
        <dbReference type="SAM" id="Coils"/>
    </source>
</evidence>
<dbReference type="RefSeq" id="WP_126809170.1">
    <property type="nucleotide sequence ID" value="NZ_NGKA01000010.1"/>
</dbReference>
<gene>
    <name evidence="2" type="ORF">CBF29_07635</name>
</gene>
<dbReference type="Proteomes" id="UP000287605">
    <property type="component" value="Unassembled WGS sequence"/>
</dbReference>
<feature type="coiled-coil region" evidence="1">
    <location>
        <begin position="28"/>
        <end position="85"/>
    </location>
</feature>
<comment type="caution">
    <text evidence="2">The sequence shown here is derived from an EMBL/GenBank/DDBJ whole genome shotgun (WGS) entry which is preliminary data.</text>
</comment>
<keyword evidence="1" id="KW-0175">Coiled coil</keyword>